<gene>
    <name evidence="2" type="ORF">PISMIDRAFT_346930</name>
</gene>
<dbReference type="STRING" id="765257.A0A0C9YWR3"/>
<evidence type="ECO:0000259" key="1">
    <source>
        <dbReference type="Pfam" id="PF06985"/>
    </source>
</evidence>
<dbReference type="AlphaFoldDB" id="A0A0C9YWR3"/>
<dbReference type="Proteomes" id="UP000054018">
    <property type="component" value="Unassembled WGS sequence"/>
</dbReference>
<evidence type="ECO:0000313" key="3">
    <source>
        <dbReference type="Proteomes" id="UP000054018"/>
    </source>
</evidence>
<dbReference type="InterPro" id="IPR010730">
    <property type="entry name" value="HET"/>
</dbReference>
<feature type="domain" description="Heterokaryon incompatibility" evidence="1">
    <location>
        <begin position="36"/>
        <end position="134"/>
    </location>
</feature>
<dbReference type="HOGENOM" id="CLU_000288_138_5_1"/>
<dbReference type="PANTHER" id="PTHR10622">
    <property type="entry name" value="HET DOMAIN-CONTAINING PROTEIN"/>
    <property type="match status" value="1"/>
</dbReference>
<sequence>MKLLDVEVVLNRDKGIQQAGHKPEVMKERDDTTTCYAILSHRWGAEVNYEEMIGLMKMEEEEREEVKQHHGYQKIIKSCEQAMKDGYEWLWVDTCCIDKRSSAELSEAINSMYRWYQNAQVCYAYLNDVGESTFPTKKDDNKFAESNGWPEWFVRGWTLQELIAPKEVKFFNKDWVHIGNKRQL</sequence>
<proteinExistence type="predicted"/>
<dbReference type="Pfam" id="PF06985">
    <property type="entry name" value="HET"/>
    <property type="match status" value="1"/>
</dbReference>
<evidence type="ECO:0000313" key="2">
    <source>
        <dbReference type="EMBL" id="KIK14612.1"/>
    </source>
</evidence>
<dbReference type="PANTHER" id="PTHR10622:SF10">
    <property type="entry name" value="HET DOMAIN-CONTAINING PROTEIN"/>
    <property type="match status" value="1"/>
</dbReference>
<reference evidence="3" key="2">
    <citation type="submission" date="2015-01" db="EMBL/GenBank/DDBJ databases">
        <title>Evolutionary Origins and Diversification of the Mycorrhizal Mutualists.</title>
        <authorList>
            <consortium name="DOE Joint Genome Institute"/>
            <consortium name="Mycorrhizal Genomics Consortium"/>
            <person name="Kohler A."/>
            <person name="Kuo A."/>
            <person name="Nagy L.G."/>
            <person name="Floudas D."/>
            <person name="Copeland A."/>
            <person name="Barry K.W."/>
            <person name="Cichocki N."/>
            <person name="Veneault-Fourrey C."/>
            <person name="LaButti K."/>
            <person name="Lindquist E.A."/>
            <person name="Lipzen A."/>
            <person name="Lundell T."/>
            <person name="Morin E."/>
            <person name="Murat C."/>
            <person name="Riley R."/>
            <person name="Ohm R."/>
            <person name="Sun H."/>
            <person name="Tunlid A."/>
            <person name="Henrissat B."/>
            <person name="Grigoriev I.V."/>
            <person name="Hibbett D.S."/>
            <person name="Martin F."/>
        </authorList>
    </citation>
    <scope>NUCLEOTIDE SEQUENCE [LARGE SCALE GENOMIC DNA]</scope>
    <source>
        <strain evidence="3">441</strain>
    </source>
</reference>
<reference evidence="2 3" key="1">
    <citation type="submission" date="2014-04" db="EMBL/GenBank/DDBJ databases">
        <authorList>
            <consortium name="DOE Joint Genome Institute"/>
            <person name="Kuo A."/>
            <person name="Kohler A."/>
            <person name="Costa M.D."/>
            <person name="Nagy L.G."/>
            <person name="Floudas D."/>
            <person name="Copeland A."/>
            <person name="Barry K.W."/>
            <person name="Cichocki N."/>
            <person name="Veneault-Fourrey C."/>
            <person name="LaButti K."/>
            <person name="Lindquist E.A."/>
            <person name="Lipzen A."/>
            <person name="Lundell T."/>
            <person name="Morin E."/>
            <person name="Murat C."/>
            <person name="Sun H."/>
            <person name="Tunlid A."/>
            <person name="Henrissat B."/>
            <person name="Grigoriev I.V."/>
            <person name="Hibbett D.S."/>
            <person name="Martin F."/>
            <person name="Nordberg H.P."/>
            <person name="Cantor M.N."/>
            <person name="Hua S.X."/>
        </authorList>
    </citation>
    <scope>NUCLEOTIDE SEQUENCE [LARGE SCALE GENOMIC DNA]</scope>
    <source>
        <strain evidence="2 3">441</strain>
    </source>
</reference>
<protein>
    <recommendedName>
        <fullName evidence="1">Heterokaryon incompatibility domain-containing protein</fullName>
    </recommendedName>
</protein>
<keyword evidence="3" id="KW-1185">Reference proteome</keyword>
<dbReference type="OrthoDB" id="2727312at2759"/>
<accession>A0A0C9YWR3</accession>
<name>A0A0C9YWR3_9AGAM</name>
<dbReference type="EMBL" id="KN833930">
    <property type="protein sequence ID" value="KIK14612.1"/>
    <property type="molecule type" value="Genomic_DNA"/>
</dbReference>
<feature type="non-terminal residue" evidence="2">
    <location>
        <position position="184"/>
    </location>
</feature>
<organism evidence="2 3">
    <name type="scientific">Pisolithus microcarpus 441</name>
    <dbReference type="NCBI Taxonomy" id="765257"/>
    <lineage>
        <taxon>Eukaryota</taxon>
        <taxon>Fungi</taxon>
        <taxon>Dikarya</taxon>
        <taxon>Basidiomycota</taxon>
        <taxon>Agaricomycotina</taxon>
        <taxon>Agaricomycetes</taxon>
        <taxon>Agaricomycetidae</taxon>
        <taxon>Boletales</taxon>
        <taxon>Sclerodermatineae</taxon>
        <taxon>Pisolithaceae</taxon>
        <taxon>Pisolithus</taxon>
    </lineage>
</organism>